<accession>A0A418Y086</accession>
<dbReference type="Pfam" id="PF05726">
    <property type="entry name" value="Pirin_C"/>
    <property type="match status" value="1"/>
</dbReference>
<evidence type="ECO:0000256" key="2">
    <source>
        <dbReference type="PIRSR" id="PIRSR006232-1"/>
    </source>
</evidence>
<dbReference type="InterPro" id="IPR014710">
    <property type="entry name" value="RmlC-like_jellyroll"/>
</dbReference>
<dbReference type="OrthoDB" id="9780903at2"/>
<dbReference type="CDD" id="cd02909">
    <property type="entry name" value="cupin_pirin_N"/>
    <property type="match status" value="1"/>
</dbReference>
<evidence type="ECO:0000313" key="6">
    <source>
        <dbReference type="EMBL" id="RJG18699.1"/>
    </source>
</evidence>
<sequence>MSNTGHDGEVVECPNLTTTLTLNAVASRRSILGNGLPIIRHLPSRTQRLIGPWCFLDHIGPTSLNPDNAVDVGTHPHTGLQTVTWLFEGALLHKDSLGYEQIIEPGELNLMTAGYGICHSEESPPGFSGPMHGLQFWIALPAEHEDTAPAFSHHRDLPQWEQDCAQLTLVVGELNGHRSPAQVFSPLVGADIVAREGGELSLAVPEHFELGLCINAGGATLEGSTLETGELYYLGQGRDRLRLSLDPGSRLMLLGGEPLSQPVLLWWNFVGRDQTRLENALKDWQQWPNTRFGDVPAYQGGPLKAPALDPTVRLKG</sequence>
<evidence type="ECO:0000256" key="3">
    <source>
        <dbReference type="RuleBase" id="RU003457"/>
    </source>
</evidence>
<dbReference type="PANTHER" id="PTHR13903">
    <property type="entry name" value="PIRIN-RELATED"/>
    <property type="match status" value="1"/>
</dbReference>
<feature type="domain" description="Pirin C-terminal" evidence="5">
    <location>
        <begin position="191"/>
        <end position="286"/>
    </location>
</feature>
<dbReference type="Proteomes" id="UP000283734">
    <property type="component" value="Unassembled WGS sequence"/>
</dbReference>
<dbReference type="InterPro" id="IPR011051">
    <property type="entry name" value="RmlC_Cupin_sf"/>
</dbReference>
<name>A0A418Y086_9GAMM</name>
<dbReference type="AlphaFoldDB" id="A0A418Y086"/>
<feature type="binding site" evidence="2">
    <location>
        <position position="77"/>
    </location>
    <ligand>
        <name>Fe cation</name>
        <dbReference type="ChEBI" id="CHEBI:24875"/>
    </ligand>
</feature>
<keyword evidence="7" id="KW-1185">Reference proteome</keyword>
<reference evidence="6 7" key="1">
    <citation type="submission" date="2018-09" db="EMBL/GenBank/DDBJ databases">
        <title>Alcanivorax profundi sp. nov., isolated from 1000 m-depth seawater of the Mariana Trench.</title>
        <authorList>
            <person name="Liu J."/>
        </authorList>
    </citation>
    <scope>NUCLEOTIDE SEQUENCE [LARGE SCALE GENOMIC DNA]</scope>
    <source>
        <strain evidence="6 7">MTEO17</strain>
    </source>
</reference>
<comment type="similarity">
    <text evidence="1 3">Belongs to the pirin family.</text>
</comment>
<comment type="caution">
    <text evidence="6">The sequence shown here is derived from an EMBL/GenBank/DDBJ whole genome shotgun (WGS) entry which is preliminary data.</text>
</comment>
<keyword evidence="2" id="KW-0408">Iron</keyword>
<feature type="binding site" evidence="2">
    <location>
        <position position="121"/>
    </location>
    <ligand>
        <name>Fe cation</name>
        <dbReference type="ChEBI" id="CHEBI:24875"/>
    </ligand>
</feature>
<gene>
    <name evidence="6" type="ORF">D4A39_09595</name>
</gene>
<evidence type="ECO:0000259" key="4">
    <source>
        <dbReference type="Pfam" id="PF02678"/>
    </source>
</evidence>
<dbReference type="Gene3D" id="2.60.120.10">
    <property type="entry name" value="Jelly Rolls"/>
    <property type="match status" value="2"/>
</dbReference>
<evidence type="ECO:0000256" key="1">
    <source>
        <dbReference type="ARBA" id="ARBA00008416"/>
    </source>
</evidence>
<feature type="binding site" evidence="2">
    <location>
        <position position="75"/>
    </location>
    <ligand>
        <name>Fe cation</name>
        <dbReference type="ChEBI" id="CHEBI:24875"/>
    </ligand>
</feature>
<protein>
    <submittedName>
        <fullName evidence="6">Pirin family protein</fullName>
    </submittedName>
</protein>
<proteinExistence type="inferred from homology"/>
<comment type="cofactor">
    <cofactor evidence="2">
        <name>Fe cation</name>
        <dbReference type="ChEBI" id="CHEBI:24875"/>
    </cofactor>
    <text evidence="2">Binds 1 Fe cation per subunit.</text>
</comment>
<evidence type="ECO:0000259" key="5">
    <source>
        <dbReference type="Pfam" id="PF05726"/>
    </source>
</evidence>
<dbReference type="InterPro" id="IPR003829">
    <property type="entry name" value="Pirin_N_dom"/>
</dbReference>
<dbReference type="InterPro" id="IPR012093">
    <property type="entry name" value="Pirin"/>
</dbReference>
<dbReference type="EMBL" id="QYYA01000002">
    <property type="protein sequence ID" value="RJG18699.1"/>
    <property type="molecule type" value="Genomic_DNA"/>
</dbReference>
<dbReference type="SUPFAM" id="SSF51182">
    <property type="entry name" value="RmlC-like cupins"/>
    <property type="match status" value="1"/>
</dbReference>
<dbReference type="GO" id="GO:0046872">
    <property type="term" value="F:metal ion binding"/>
    <property type="evidence" value="ECO:0007669"/>
    <property type="project" value="UniProtKB-KW"/>
</dbReference>
<dbReference type="CDD" id="cd02247">
    <property type="entry name" value="cupin_pirin_C"/>
    <property type="match status" value="1"/>
</dbReference>
<feature type="domain" description="Pirin N-terminal" evidence="4">
    <location>
        <begin position="44"/>
        <end position="138"/>
    </location>
</feature>
<evidence type="ECO:0000313" key="7">
    <source>
        <dbReference type="Proteomes" id="UP000283734"/>
    </source>
</evidence>
<dbReference type="RefSeq" id="WP_022985506.1">
    <property type="nucleotide sequence ID" value="NZ_CAXGPP010000001.1"/>
</dbReference>
<dbReference type="Pfam" id="PF02678">
    <property type="entry name" value="Pirin"/>
    <property type="match status" value="1"/>
</dbReference>
<feature type="binding site" evidence="2">
    <location>
        <position position="119"/>
    </location>
    <ligand>
        <name>Fe cation</name>
        <dbReference type="ChEBI" id="CHEBI:24875"/>
    </ligand>
</feature>
<dbReference type="PANTHER" id="PTHR13903:SF8">
    <property type="entry name" value="PIRIN"/>
    <property type="match status" value="1"/>
</dbReference>
<keyword evidence="2" id="KW-0479">Metal-binding</keyword>
<organism evidence="6 7">
    <name type="scientific">Alcanivorax profundi</name>
    <dbReference type="NCBI Taxonomy" id="2338368"/>
    <lineage>
        <taxon>Bacteria</taxon>
        <taxon>Pseudomonadati</taxon>
        <taxon>Pseudomonadota</taxon>
        <taxon>Gammaproteobacteria</taxon>
        <taxon>Oceanospirillales</taxon>
        <taxon>Alcanivoracaceae</taxon>
        <taxon>Alcanivorax</taxon>
    </lineage>
</organism>
<dbReference type="PIRSF" id="PIRSF006232">
    <property type="entry name" value="Pirin"/>
    <property type="match status" value="1"/>
</dbReference>
<dbReference type="InterPro" id="IPR008778">
    <property type="entry name" value="Pirin_C_dom"/>
</dbReference>